<dbReference type="GO" id="GO:0046316">
    <property type="term" value="F:gluconokinase activity"/>
    <property type="evidence" value="ECO:0007669"/>
    <property type="project" value="UniProtKB-EC"/>
</dbReference>
<dbReference type="PANTHER" id="PTHR43442:SF3">
    <property type="entry name" value="GLUCONOKINASE-RELATED"/>
    <property type="match status" value="1"/>
</dbReference>
<evidence type="ECO:0000313" key="12">
    <source>
        <dbReference type="Proteomes" id="UP000571817"/>
    </source>
</evidence>
<dbReference type="Gene3D" id="3.40.50.300">
    <property type="entry name" value="P-loop containing nucleotide triphosphate hydrolases"/>
    <property type="match status" value="1"/>
</dbReference>
<keyword evidence="4 10" id="KW-0808">Transferase</keyword>
<evidence type="ECO:0000256" key="5">
    <source>
        <dbReference type="ARBA" id="ARBA00022741"/>
    </source>
</evidence>
<dbReference type="SUPFAM" id="SSF52540">
    <property type="entry name" value="P-loop containing nucleoside triphosphate hydrolases"/>
    <property type="match status" value="1"/>
</dbReference>
<evidence type="ECO:0000256" key="6">
    <source>
        <dbReference type="ARBA" id="ARBA00022777"/>
    </source>
</evidence>
<keyword evidence="8" id="KW-0311">Gluconate utilization</keyword>
<proteinExistence type="inferred from homology"/>
<evidence type="ECO:0000256" key="4">
    <source>
        <dbReference type="ARBA" id="ARBA00022679"/>
    </source>
</evidence>
<evidence type="ECO:0000256" key="9">
    <source>
        <dbReference type="ARBA" id="ARBA00048090"/>
    </source>
</evidence>
<evidence type="ECO:0000313" key="11">
    <source>
        <dbReference type="EMBL" id="NYJ73491.1"/>
    </source>
</evidence>
<comment type="caution">
    <text evidence="11">The sequence shown here is derived from an EMBL/GenBank/DDBJ whole genome shotgun (WGS) entry which is preliminary data.</text>
</comment>
<dbReference type="EC" id="2.7.1.12" evidence="3 10"/>
<protein>
    <recommendedName>
        <fullName evidence="3 10">Gluconokinase</fullName>
        <ecNumber evidence="3 10">2.7.1.12</ecNumber>
    </recommendedName>
</protein>
<reference evidence="11 12" key="1">
    <citation type="submission" date="2020-07" db="EMBL/GenBank/DDBJ databases">
        <title>Sequencing the genomes of 1000 actinobacteria strains.</title>
        <authorList>
            <person name="Klenk H.-P."/>
        </authorList>
    </citation>
    <scope>NUCLEOTIDE SEQUENCE [LARGE SCALE GENOMIC DNA]</scope>
    <source>
        <strain evidence="11 12">DSM 29531</strain>
    </source>
</reference>
<dbReference type="FunFam" id="3.40.50.300:FF:000522">
    <property type="entry name" value="Gluconokinase"/>
    <property type="match status" value="1"/>
</dbReference>
<evidence type="ECO:0000256" key="7">
    <source>
        <dbReference type="ARBA" id="ARBA00022840"/>
    </source>
</evidence>
<name>A0A853DF08_9MICO</name>
<organism evidence="11 12">
    <name type="scientific">Allobranchiibius huperziae</name>
    <dbReference type="NCBI Taxonomy" id="1874116"/>
    <lineage>
        <taxon>Bacteria</taxon>
        <taxon>Bacillati</taxon>
        <taxon>Actinomycetota</taxon>
        <taxon>Actinomycetes</taxon>
        <taxon>Micrococcales</taxon>
        <taxon>Dermacoccaceae</taxon>
        <taxon>Allobranchiibius</taxon>
    </lineage>
</organism>
<dbReference type="Pfam" id="PF13671">
    <property type="entry name" value="AAA_33"/>
    <property type="match status" value="1"/>
</dbReference>
<keyword evidence="6 10" id="KW-0418">Kinase</keyword>
<dbReference type="AlphaFoldDB" id="A0A853DF08"/>
<accession>A0A853DF08</accession>
<keyword evidence="12" id="KW-1185">Reference proteome</keyword>
<dbReference type="RefSeq" id="WP_179478790.1">
    <property type="nucleotide sequence ID" value="NZ_JACCFW010000001.1"/>
</dbReference>
<dbReference type="CDD" id="cd02021">
    <property type="entry name" value="GntK"/>
    <property type="match status" value="1"/>
</dbReference>
<dbReference type="NCBIfam" id="TIGR01313">
    <property type="entry name" value="therm_gnt_kin"/>
    <property type="match status" value="1"/>
</dbReference>
<keyword evidence="7 10" id="KW-0067">ATP-binding</keyword>
<comment type="pathway">
    <text evidence="1">Carbohydrate acid metabolism.</text>
</comment>
<evidence type="ECO:0000256" key="8">
    <source>
        <dbReference type="ARBA" id="ARBA00023064"/>
    </source>
</evidence>
<evidence type="ECO:0000256" key="3">
    <source>
        <dbReference type="ARBA" id="ARBA00012054"/>
    </source>
</evidence>
<dbReference type="InterPro" id="IPR027417">
    <property type="entry name" value="P-loop_NTPase"/>
</dbReference>
<dbReference type="Proteomes" id="UP000571817">
    <property type="component" value="Unassembled WGS sequence"/>
</dbReference>
<sequence length="186" mass="20459">MSGVPDPDRPTDERPQFVIVMGVSGSGKTTIATALATRLGWDFAEGDDFHPEANVEKMAHGVPLTDEDRWPWLRAIGAWMDEHAREGRSAVVTCSALKRAYRDLLREGRDRVRFCCIDVPVEELERRLAVRTGHYMPASLLPSQLATLEALQPDEPGVVVHAHGDPQHVVAEAFEKLGLIDQAGSA</sequence>
<dbReference type="EMBL" id="JACCFW010000001">
    <property type="protein sequence ID" value="NYJ73491.1"/>
    <property type="molecule type" value="Genomic_DNA"/>
</dbReference>
<dbReference type="InterPro" id="IPR006001">
    <property type="entry name" value="Therm_gnt_kin"/>
</dbReference>
<dbReference type="GO" id="GO:0005524">
    <property type="term" value="F:ATP binding"/>
    <property type="evidence" value="ECO:0007669"/>
    <property type="project" value="UniProtKB-KW"/>
</dbReference>
<dbReference type="PANTHER" id="PTHR43442">
    <property type="entry name" value="GLUCONOKINASE-RELATED"/>
    <property type="match status" value="1"/>
</dbReference>
<evidence type="ECO:0000256" key="1">
    <source>
        <dbReference type="ARBA" id="ARBA00004761"/>
    </source>
</evidence>
<dbReference type="GO" id="GO:0019521">
    <property type="term" value="P:D-gluconate metabolic process"/>
    <property type="evidence" value="ECO:0007669"/>
    <property type="project" value="UniProtKB-KW"/>
</dbReference>
<gene>
    <name evidence="11" type="ORF">HNR15_000454</name>
</gene>
<keyword evidence="5 10" id="KW-0547">Nucleotide-binding</keyword>
<comment type="similarity">
    <text evidence="2 10">Belongs to the gluconokinase GntK/GntV family.</text>
</comment>
<dbReference type="GO" id="GO:0005737">
    <property type="term" value="C:cytoplasm"/>
    <property type="evidence" value="ECO:0007669"/>
    <property type="project" value="TreeGrafter"/>
</dbReference>
<evidence type="ECO:0000256" key="10">
    <source>
        <dbReference type="RuleBase" id="RU363066"/>
    </source>
</evidence>
<comment type="catalytic activity">
    <reaction evidence="9 10">
        <text>D-gluconate + ATP = 6-phospho-D-gluconate + ADP + H(+)</text>
        <dbReference type="Rhea" id="RHEA:19433"/>
        <dbReference type="ChEBI" id="CHEBI:15378"/>
        <dbReference type="ChEBI" id="CHEBI:18391"/>
        <dbReference type="ChEBI" id="CHEBI:30616"/>
        <dbReference type="ChEBI" id="CHEBI:58759"/>
        <dbReference type="ChEBI" id="CHEBI:456216"/>
        <dbReference type="EC" id="2.7.1.12"/>
    </reaction>
</comment>
<evidence type="ECO:0000256" key="2">
    <source>
        <dbReference type="ARBA" id="ARBA00008420"/>
    </source>
</evidence>